<dbReference type="AlphaFoldDB" id="A0A8T0QAJ8"/>
<feature type="compositionally biased region" description="Polar residues" evidence="1">
    <location>
        <begin position="196"/>
        <end position="209"/>
    </location>
</feature>
<organism evidence="2 3">
    <name type="scientific">Panicum virgatum</name>
    <name type="common">Blackwell switchgrass</name>
    <dbReference type="NCBI Taxonomy" id="38727"/>
    <lineage>
        <taxon>Eukaryota</taxon>
        <taxon>Viridiplantae</taxon>
        <taxon>Streptophyta</taxon>
        <taxon>Embryophyta</taxon>
        <taxon>Tracheophyta</taxon>
        <taxon>Spermatophyta</taxon>
        <taxon>Magnoliopsida</taxon>
        <taxon>Liliopsida</taxon>
        <taxon>Poales</taxon>
        <taxon>Poaceae</taxon>
        <taxon>PACMAD clade</taxon>
        <taxon>Panicoideae</taxon>
        <taxon>Panicodae</taxon>
        <taxon>Paniceae</taxon>
        <taxon>Panicinae</taxon>
        <taxon>Panicum</taxon>
        <taxon>Panicum sect. Hiantes</taxon>
    </lineage>
</organism>
<proteinExistence type="predicted"/>
<feature type="compositionally biased region" description="Low complexity" evidence="1">
    <location>
        <begin position="22"/>
        <end position="37"/>
    </location>
</feature>
<evidence type="ECO:0000313" key="2">
    <source>
        <dbReference type="EMBL" id="KAG2569642.1"/>
    </source>
</evidence>
<sequence>MGFSTEEAKKLVATTRATLAQEAEQAAAQATTNQQAEPEVQPHEECPINQELRQEGQVEPMTQASTTILSQMIGEGSEPTSLSQPQGPLPDNAFITSNQPVRRPIALTTGTKAGKAAASRHGVVIHCKYCSDAGHNSTGCKYKKMGFTSEEAKELVATTRATLAQEAEQAATQATTNQQTEQAAINQESTKRKATRTSSNDANEATAKNSKPRKGAAANKS</sequence>
<comment type="caution">
    <text evidence="2">The sequence shown here is derived from an EMBL/GenBank/DDBJ whole genome shotgun (WGS) entry which is preliminary data.</text>
</comment>
<feature type="region of interest" description="Disordered" evidence="1">
    <location>
        <begin position="167"/>
        <end position="221"/>
    </location>
</feature>
<name>A0A8T0QAJ8_PANVG</name>
<reference evidence="2" key="1">
    <citation type="submission" date="2020-05" db="EMBL/GenBank/DDBJ databases">
        <title>WGS assembly of Panicum virgatum.</title>
        <authorList>
            <person name="Lovell J.T."/>
            <person name="Jenkins J."/>
            <person name="Shu S."/>
            <person name="Juenger T.E."/>
            <person name="Schmutz J."/>
        </authorList>
    </citation>
    <scope>NUCLEOTIDE SEQUENCE</scope>
    <source>
        <strain evidence="2">AP13</strain>
    </source>
</reference>
<feature type="compositionally biased region" description="Basic and acidic residues" evidence="1">
    <location>
        <begin position="40"/>
        <end position="56"/>
    </location>
</feature>
<protein>
    <submittedName>
        <fullName evidence="2">Uncharacterized protein</fullName>
    </submittedName>
</protein>
<feature type="region of interest" description="Disordered" evidence="1">
    <location>
        <begin position="22"/>
        <end position="61"/>
    </location>
</feature>
<gene>
    <name evidence="2" type="ORF">PVAP13_7NG434000</name>
</gene>
<evidence type="ECO:0000313" key="3">
    <source>
        <dbReference type="Proteomes" id="UP000823388"/>
    </source>
</evidence>
<keyword evidence="3" id="KW-1185">Reference proteome</keyword>
<evidence type="ECO:0000256" key="1">
    <source>
        <dbReference type="SAM" id="MobiDB-lite"/>
    </source>
</evidence>
<dbReference type="Proteomes" id="UP000823388">
    <property type="component" value="Chromosome 7N"/>
</dbReference>
<accession>A0A8T0QAJ8</accession>
<dbReference type="EMBL" id="CM029050">
    <property type="protein sequence ID" value="KAG2569642.1"/>
    <property type="molecule type" value="Genomic_DNA"/>
</dbReference>
<feature type="compositionally biased region" description="Low complexity" evidence="1">
    <location>
        <begin position="167"/>
        <end position="188"/>
    </location>
</feature>